<evidence type="ECO:0000313" key="3">
    <source>
        <dbReference type="EMBL" id="NEN75888.1"/>
    </source>
</evidence>
<gene>
    <name evidence="3" type="ORF">F9B74_06050</name>
</gene>
<proteinExistence type="predicted"/>
<evidence type="ECO:0000256" key="1">
    <source>
        <dbReference type="SAM" id="Phobius"/>
    </source>
</evidence>
<keyword evidence="4" id="KW-1185">Reference proteome</keyword>
<evidence type="ECO:0000313" key="4">
    <source>
        <dbReference type="Proteomes" id="UP000477651"/>
    </source>
</evidence>
<organism evidence="3 4">
    <name type="scientific">Pelistega ratti</name>
    <dbReference type="NCBI Taxonomy" id="2652177"/>
    <lineage>
        <taxon>Bacteria</taxon>
        <taxon>Pseudomonadati</taxon>
        <taxon>Pseudomonadota</taxon>
        <taxon>Betaproteobacteria</taxon>
        <taxon>Burkholderiales</taxon>
        <taxon>Alcaligenaceae</taxon>
        <taxon>Pelistega</taxon>
    </lineage>
</organism>
<comment type="caution">
    <text evidence="3">The sequence shown here is derived from an EMBL/GenBank/DDBJ whole genome shotgun (WGS) entry which is preliminary data.</text>
</comment>
<name>A0A6L9Y7W0_9BURK</name>
<keyword evidence="1" id="KW-0472">Membrane</keyword>
<keyword evidence="1" id="KW-1133">Transmembrane helix</keyword>
<dbReference type="Proteomes" id="UP000477651">
    <property type="component" value="Unassembled WGS sequence"/>
</dbReference>
<accession>A0A6L9Y7W0</accession>
<keyword evidence="1" id="KW-0812">Transmembrane</keyword>
<reference evidence="3 4" key="1">
    <citation type="submission" date="2020-02" db="EMBL/GenBank/DDBJ databases">
        <title>Pelistega sp. NLN82 were isolated from wild rodents of the Hainan Island.</title>
        <authorList>
            <person name="Niu N."/>
            <person name="Zhou J."/>
        </authorList>
    </citation>
    <scope>NUCLEOTIDE SEQUENCE [LARGE SCALE GENOMIC DNA]</scope>
    <source>
        <strain evidence="3 4">NLN82</strain>
    </source>
</reference>
<dbReference type="AlphaFoldDB" id="A0A6L9Y7W0"/>
<sequence length="320" mass="35966">MSIFTLSHHKGMAGIEFILTAIPILLLGLGGYEFTRWYNTRHLLNIALAETARQASMAHANPETIEVTFEKAINPLFASGTQTEQRRQRYLHHIQTTLQNTPWQIHILNPTPAHFLDFQRKDLQITQQTGYAAIDNNYQKEQYQRQGIGTFSGEDIFAANVLTLSLIYPYKPIVPGIASLFKWLSPSQTDTYAHQIMEKGFLPMKHTFSIHMQSHPVQWPSLHNGKVLSSGKAHTIPSGKTSVDTCLGIWCQSPKTPLSSTIPSKKVKFEEISTHHPTTTHQPIATKQHHSLPVETKPPYTESIPSQQNHPLCGTTLCCS</sequence>
<dbReference type="RefSeq" id="WP_163764458.1">
    <property type="nucleotide sequence ID" value="NZ_JAAGYR010000010.1"/>
</dbReference>
<evidence type="ECO:0000259" key="2">
    <source>
        <dbReference type="Pfam" id="PF07811"/>
    </source>
</evidence>
<dbReference type="Pfam" id="PF07811">
    <property type="entry name" value="TadE"/>
    <property type="match status" value="1"/>
</dbReference>
<protein>
    <submittedName>
        <fullName evidence="3">Pilus assembly protein</fullName>
    </submittedName>
</protein>
<dbReference type="EMBL" id="JAAGYR010000010">
    <property type="protein sequence ID" value="NEN75888.1"/>
    <property type="molecule type" value="Genomic_DNA"/>
</dbReference>
<feature type="transmembrane region" description="Helical" evidence="1">
    <location>
        <begin position="12"/>
        <end position="32"/>
    </location>
</feature>
<dbReference type="InterPro" id="IPR012495">
    <property type="entry name" value="TadE-like_dom"/>
</dbReference>
<feature type="domain" description="TadE-like" evidence="2">
    <location>
        <begin position="11"/>
        <end position="53"/>
    </location>
</feature>